<evidence type="ECO:0000313" key="1">
    <source>
        <dbReference type="EMBL" id="CCK68829.1"/>
    </source>
</evidence>
<dbReference type="HOGENOM" id="CLU_1669634_0_0_1"/>
<name>J7S3P1_HUIN7</name>
<keyword evidence="2" id="KW-1185">Reference proteome</keyword>
<proteinExistence type="predicted"/>
<reference evidence="2" key="2">
    <citation type="submission" date="2012-08" db="EMBL/GenBank/DDBJ databases">
        <title>Genome sequence of Kazachstania naganishii.</title>
        <authorList>
            <person name="Gordon J.L."/>
            <person name="Armisen D."/>
            <person name="Proux-Wera E."/>
            <person name="OhEigeartaigh S.S."/>
            <person name="Byrne K.P."/>
            <person name="Wolfe K.H."/>
        </authorList>
    </citation>
    <scope>NUCLEOTIDE SEQUENCE [LARGE SCALE GENOMIC DNA]</scope>
    <source>
        <strain evidence="2">ATCC MYA-139 / BCRC 22969 / CBS 8797 / CCRC 22969 / KCTC 17520 / NBRC 10181 / NCYC 3082</strain>
    </source>
</reference>
<sequence length="158" mass="17612">MFRALSSNFESERCMLWEGQCQSVACAGDSGTQLGTNISFFPKCRECGCVVRCLFGGGERGKKSRCRRRRRGRLVPRDARGIPRWCGPPRFRGTECGEARGDSLLLLLSRLNDSLSWDRGDHVVGSWKAFSTVCSAGARQDIVVLEPENRASLRSHRS</sequence>
<accession>J7S3P1</accession>
<protein>
    <submittedName>
        <fullName evidence="1">Uncharacterized protein</fullName>
    </submittedName>
</protein>
<evidence type="ECO:0000313" key="2">
    <source>
        <dbReference type="Proteomes" id="UP000006310"/>
    </source>
</evidence>
<gene>
    <name evidence="1" type="primary">KNAG0B03880</name>
    <name evidence="1" type="ordered locus">KNAG_0B03880</name>
</gene>
<dbReference type="KEGG" id="kng:KNAG_0B03880"/>
<dbReference type="EMBL" id="HE978315">
    <property type="protein sequence ID" value="CCK68829.1"/>
    <property type="molecule type" value="Genomic_DNA"/>
</dbReference>
<organism evidence="1 2">
    <name type="scientific">Huiozyma naganishii (strain ATCC MYA-139 / BCRC 22969 / CBS 8797 / KCTC 17520 / NBRC 10181 / NCYC 3082 / Yp74L-3)</name>
    <name type="common">Yeast</name>
    <name type="synonym">Kazachstania naganishii</name>
    <dbReference type="NCBI Taxonomy" id="1071383"/>
    <lineage>
        <taxon>Eukaryota</taxon>
        <taxon>Fungi</taxon>
        <taxon>Dikarya</taxon>
        <taxon>Ascomycota</taxon>
        <taxon>Saccharomycotina</taxon>
        <taxon>Saccharomycetes</taxon>
        <taxon>Saccharomycetales</taxon>
        <taxon>Saccharomycetaceae</taxon>
        <taxon>Huiozyma</taxon>
    </lineage>
</organism>
<dbReference type="RefSeq" id="XP_022463075.1">
    <property type="nucleotide sequence ID" value="XM_022606373.1"/>
</dbReference>
<reference evidence="1 2" key="1">
    <citation type="journal article" date="2011" name="Proc. Natl. Acad. Sci. U.S.A.">
        <title>Evolutionary erosion of yeast sex chromosomes by mating-type switching accidents.</title>
        <authorList>
            <person name="Gordon J.L."/>
            <person name="Armisen D."/>
            <person name="Proux-Wera E."/>
            <person name="Oheigeartaigh S.S."/>
            <person name="Byrne K.P."/>
            <person name="Wolfe K.H."/>
        </authorList>
    </citation>
    <scope>NUCLEOTIDE SEQUENCE [LARGE SCALE GENOMIC DNA]</scope>
    <source>
        <strain evidence="2">ATCC MYA-139 / BCRC 22969 / CBS 8797 / CCRC 22969 / KCTC 17520 / NBRC 10181 / NCYC 3082</strain>
    </source>
</reference>
<dbReference type="GeneID" id="34524479"/>
<dbReference type="AlphaFoldDB" id="J7S3P1"/>
<dbReference type="Proteomes" id="UP000006310">
    <property type="component" value="Chromosome 2"/>
</dbReference>